<evidence type="ECO:0000256" key="13">
    <source>
        <dbReference type="ARBA" id="ARBA00034078"/>
    </source>
</evidence>
<dbReference type="PROSITE" id="PS00108">
    <property type="entry name" value="PROTEIN_KINASE_ST"/>
    <property type="match status" value="1"/>
</dbReference>
<dbReference type="Pfam" id="PF09360">
    <property type="entry name" value="zf-CDGSH"/>
    <property type="match status" value="1"/>
</dbReference>
<dbReference type="STRING" id="6216.A0A0R3SV55"/>
<comment type="catalytic activity">
    <reaction evidence="14">
        <text>L-threonyl-[protein] + ATP = O-phospho-L-threonyl-[protein] + ADP + H(+)</text>
        <dbReference type="Rhea" id="RHEA:46608"/>
        <dbReference type="Rhea" id="RHEA-COMP:11060"/>
        <dbReference type="Rhea" id="RHEA-COMP:11605"/>
        <dbReference type="ChEBI" id="CHEBI:15378"/>
        <dbReference type="ChEBI" id="CHEBI:30013"/>
        <dbReference type="ChEBI" id="CHEBI:30616"/>
        <dbReference type="ChEBI" id="CHEBI:61977"/>
        <dbReference type="ChEBI" id="CHEBI:456216"/>
        <dbReference type="EC" id="2.7.11.22"/>
    </reaction>
</comment>
<dbReference type="SUPFAM" id="SSF56112">
    <property type="entry name" value="Protein kinase-like (PK-like)"/>
    <property type="match status" value="1"/>
</dbReference>
<evidence type="ECO:0000256" key="5">
    <source>
        <dbReference type="ARBA" id="ARBA00022714"/>
    </source>
</evidence>
<keyword evidence="10" id="KW-0408">Iron</keyword>
<dbReference type="GO" id="GO:0005524">
    <property type="term" value="F:ATP binding"/>
    <property type="evidence" value="ECO:0007669"/>
    <property type="project" value="UniProtKB-UniRule"/>
</dbReference>
<dbReference type="GO" id="GO:0004693">
    <property type="term" value="F:cyclin-dependent protein serine/threonine kinase activity"/>
    <property type="evidence" value="ECO:0007669"/>
    <property type="project" value="UniProtKB-EC"/>
</dbReference>
<feature type="domain" description="Protein kinase" evidence="18">
    <location>
        <begin position="46"/>
        <end position="341"/>
    </location>
</feature>
<dbReference type="EMBL" id="UYSG01011289">
    <property type="protein sequence ID" value="VDL61747.1"/>
    <property type="molecule type" value="Genomic_DNA"/>
</dbReference>
<keyword evidence="4" id="KW-0808">Transferase</keyword>
<evidence type="ECO:0000256" key="2">
    <source>
        <dbReference type="ARBA" id="ARBA00006485"/>
    </source>
</evidence>
<evidence type="ECO:0000259" key="18">
    <source>
        <dbReference type="PROSITE" id="PS50011"/>
    </source>
</evidence>
<keyword evidence="8" id="KW-0418">Kinase</keyword>
<dbReference type="InterPro" id="IPR011009">
    <property type="entry name" value="Kinase-like_dom_sf"/>
</dbReference>
<evidence type="ECO:0000256" key="11">
    <source>
        <dbReference type="ARBA" id="ARBA00023014"/>
    </source>
</evidence>
<evidence type="ECO:0000256" key="15">
    <source>
        <dbReference type="ARBA" id="ARBA00048367"/>
    </source>
</evidence>
<feature type="binding site" evidence="16">
    <location>
        <position position="75"/>
    </location>
    <ligand>
        <name>ATP</name>
        <dbReference type="ChEBI" id="CHEBI:30616"/>
    </ligand>
</feature>
<dbReference type="InterPro" id="IPR042216">
    <property type="entry name" value="MitoNEET_CISD"/>
</dbReference>
<evidence type="ECO:0000256" key="3">
    <source>
        <dbReference type="ARBA" id="ARBA00022527"/>
    </source>
</evidence>
<dbReference type="Pfam" id="PF06239">
    <property type="entry name" value="ECSIT_N"/>
    <property type="match status" value="1"/>
</dbReference>
<dbReference type="GO" id="GO:0046872">
    <property type="term" value="F:metal ion binding"/>
    <property type="evidence" value="ECO:0007669"/>
    <property type="project" value="UniProtKB-KW"/>
</dbReference>
<dbReference type="PROSITE" id="PS50011">
    <property type="entry name" value="PROTEIN_KINASE_DOM"/>
    <property type="match status" value="1"/>
</dbReference>
<dbReference type="Gene3D" id="3.40.5.90">
    <property type="entry name" value="CDGSH iron-sulfur domain, mitoNEET-type"/>
    <property type="match status" value="1"/>
</dbReference>
<dbReference type="FunFam" id="3.30.200.20:FF:000124">
    <property type="entry name" value="Cyclin-dependent kinase 4"/>
    <property type="match status" value="1"/>
</dbReference>
<dbReference type="SMART" id="SM00704">
    <property type="entry name" value="ZnF_CDGSH"/>
    <property type="match status" value="1"/>
</dbReference>
<dbReference type="Proteomes" id="UP000274504">
    <property type="component" value="Unassembled WGS sequence"/>
</dbReference>
<dbReference type="GO" id="GO:0005737">
    <property type="term" value="C:cytoplasm"/>
    <property type="evidence" value="ECO:0007669"/>
    <property type="project" value="UniProtKB-ARBA"/>
</dbReference>
<dbReference type="WBParaSite" id="HDID_0000943101-mRNA-1">
    <property type="protein sequence ID" value="HDID_0000943101-mRNA-1"/>
    <property type="gene ID" value="HDID_0000943101"/>
</dbReference>
<evidence type="ECO:0000313" key="19">
    <source>
        <dbReference type="EMBL" id="VDL61747.1"/>
    </source>
</evidence>
<dbReference type="InterPro" id="IPR000719">
    <property type="entry name" value="Prot_kinase_dom"/>
</dbReference>
<evidence type="ECO:0000313" key="20">
    <source>
        <dbReference type="Proteomes" id="UP000274504"/>
    </source>
</evidence>
<dbReference type="PROSITE" id="PS00107">
    <property type="entry name" value="PROTEIN_KINASE_ATP"/>
    <property type="match status" value="1"/>
</dbReference>
<dbReference type="InterPro" id="IPR017441">
    <property type="entry name" value="Protein_kinase_ATP_BS"/>
</dbReference>
<keyword evidence="9 16" id="KW-0067">ATP-binding</keyword>
<keyword evidence="11" id="KW-0411">Iron-sulfur</keyword>
<dbReference type="OrthoDB" id="204883at2759"/>
<keyword evidence="12" id="KW-0539">Nucleus</keyword>
<evidence type="ECO:0000256" key="8">
    <source>
        <dbReference type="ARBA" id="ARBA00022777"/>
    </source>
</evidence>
<dbReference type="PANTHER" id="PTHR24056:SF233">
    <property type="entry name" value="CYCLIN-DEPENDENT KINASE 9"/>
    <property type="match status" value="1"/>
</dbReference>
<evidence type="ECO:0000256" key="10">
    <source>
        <dbReference type="ARBA" id="ARBA00023004"/>
    </source>
</evidence>
<reference evidence="19 20" key="2">
    <citation type="submission" date="2018-11" db="EMBL/GenBank/DDBJ databases">
        <authorList>
            <consortium name="Pathogen Informatics"/>
        </authorList>
    </citation>
    <scope>NUCLEOTIDE SEQUENCE [LARGE SCALE GENOMIC DNA]</scope>
</reference>
<feature type="region of interest" description="Disordered" evidence="17">
    <location>
        <begin position="391"/>
        <end position="415"/>
    </location>
</feature>
<comment type="similarity">
    <text evidence="2">Belongs to the protein kinase superfamily. CMGC Ser/Thr protein kinase family. CDC2/CDKX subfamily.</text>
</comment>
<evidence type="ECO:0000256" key="16">
    <source>
        <dbReference type="PROSITE-ProRule" id="PRU10141"/>
    </source>
</evidence>
<dbReference type="GO" id="GO:0051537">
    <property type="term" value="F:2 iron, 2 sulfur cluster binding"/>
    <property type="evidence" value="ECO:0007669"/>
    <property type="project" value="UniProtKB-KW"/>
</dbReference>
<evidence type="ECO:0000256" key="9">
    <source>
        <dbReference type="ARBA" id="ARBA00022840"/>
    </source>
</evidence>
<name>A0A0R3SV55_HYMDI</name>
<dbReference type="Gene3D" id="1.10.510.10">
    <property type="entry name" value="Transferase(Phosphotransferase) domain 1"/>
    <property type="match status" value="1"/>
</dbReference>
<dbReference type="InterPro" id="IPR018967">
    <property type="entry name" value="FeS-contain_CDGSH-typ"/>
</dbReference>
<keyword evidence="6" id="KW-0479">Metal-binding</keyword>
<evidence type="ECO:0000256" key="6">
    <source>
        <dbReference type="ARBA" id="ARBA00022723"/>
    </source>
</evidence>
<dbReference type="Pfam" id="PF00069">
    <property type="entry name" value="Pkinase"/>
    <property type="match status" value="1"/>
</dbReference>
<dbReference type="GO" id="GO:0008353">
    <property type="term" value="F:RNA polymerase II CTD heptapeptide repeat kinase activity"/>
    <property type="evidence" value="ECO:0007669"/>
    <property type="project" value="TreeGrafter"/>
</dbReference>
<dbReference type="InterPro" id="IPR008271">
    <property type="entry name" value="Ser/Thr_kinase_AS"/>
</dbReference>
<dbReference type="GO" id="GO:0005634">
    <property type="term" value="C:nucleus"/>
    <property type="evidence" value="ECO:0007669"/>
    <property type="project" value="UniProtKB-SubCell"/>
</dbReference>
<dbReference type="InterPro" id="IPR050108">
    <property type="entry name" value="CDK"/>
</dbReference>
<keyword evidence="7 16" id="KW-0547">Nucleotide-binding</keyword>
<evidence type="ECO:0000256" key="14">
    <source>
        <dbReference type="ARBA" id="ARBA00047811"/>
    </source>
</evidence>
<reference evidence="21" key="1">
    <citation type="submission" date="2016-04" db="UniProtKB">
        <authorList>
            <consortium name="WormBaseParasite"/>
        </authorList>
    </citation>
    <scope>IDENTIFICATION</scope>
</reference>
<sequence>MPVSIFSESPFVDDILNDLESDQTANFNTVYETLKRITKVSFVDQYESLLKVGQGTFGEVFKARNKNSKLFVAMKRIKTETEKEGFPVTAVREIRLLLSLKHDNVVSLKEVCCSSKTDDQMFRPQFYLVFEYCDHDLAGLNQRVEFQNPVKKTIMLQLLNGIFYLHRNNVIHRDLKAANILINKYGVLKIADFGLARTTIAPIHPDKPHRYTSRVVTLWYRPPEILLNDKHYGKAVDMWGAGCIMAELWTKYPIMQGDNEMSQLNLILNLCGPITPETWPGVERLDYYRSLNLRTDVRRHVRECLKDKVTSPSAIDLIDKLLIIDPSKRLTADEALAHDYFYEDPPPGDLKIFSREGTNYLEYFNSAHYQRHQRQQVQQQLPQVRYNQRPIPYGYNPVQGRPHDPQQRRPPNIPPEDIIHHMQRIGFSLKYHLSSIQIPIRTGRFMRPGSFYVPFSERFDEESNRRPPPHPETPKFRGIIHELPPAVAPKIADKRPVRFVCEPNKIYWWCACGHSKEQPFCDGHHSRSVQKWPSRNQKPMFKPIKFVFQRKKKNDGGTSGGKAESETSHAELLWAEASKTFTQDKLVKSFKSAPSVEQTLKHSQIKAIKKSAFLDTVELYKARSGTARRGFNEFILTALKQMKEYEVADDLEAYKALLSVLPRGGRLKAKSFLHADMGAFKQQQDTVTRLLMQLNANQVMPDDDVGNTIVEVFGFRSYVMTQYRRIMYWVPKLRHANPWPVLEHLPDDLEGEDAIRLAHLVAARICPDPNTEFFTAILNEENGNPTPGSPNSIVSAQSVIQRALLSAYVTTLKNNAMSSESRVLYLDGPQFVWYRNLQLSYYVLWGHLDEQRLRTQVRKTQEEKERLKSIPDPTSWDYPIPGSEREKFIPLVPVASEESALPPLQILEQENALRILRDADLEESIACLQPKKNSLARRGSVSTAERRRALWAVDPQHQSALLTHLPESLSRHEQGEGTILAVGVVTPISSALESQKRAYGDEETLGTQPNSLPLPAPASLIQEWLNGLRKVNPALDRATVVIRNQIP</sequence>
<comment type="catalytic activity">
    <reaction evidence="15">
        <text>L-seryl-[protein] + ATP = O-phospho-L-seryl-[protein] + ADP + H(+)</text>
        <dbReference type="Rhea" id="RHEA:17989"/>
        <dbReference type="Rhea" id="RHEA-COMP:9863"/>
        <dbReference type="Rhea" id="RHEA-COMP:11604"/>
        <dbReference type="ChEBI" id="CHEBI:15378"/>
        <dbReference type="ChEBI" id="CHEBI:29999"/>
        <dbReference type="ChEBI" id="CHEBI:30616"/>
        <dbReference type="ChEBI" id="CHEBI:83421"/>
        <dbReference type="ChEBI" id="CHEBI:456216"/>
        <dbReference type="EC" id="2.7.11.22"/>
    </reaction>
</comment>
<evidence type="ECO:0000256" key="1">
    <source>
        <dbReference type="ARBA" id="ARBA00004123"/>
    </source>
</evidence>
<evidence type="ECO:0000256" key="12">
    <source>
        <dbReference type="ARBA" id="ARBA00023242"/>
    </source>
</evidence>
<evidence type="ECO:0000256" key="7">
    <source>
        <dbReference type="ARBA" id="ARBA00022741"/>
    </source>
</evidence>
<dbReference type="AlphaFoldDB" id="A0A0R3SV55"/>
<comment type="subcellular location">
    <subcellularLocation>
        <location evidence="1">Nucleus</location>
    </subcellularLocation>
</comment>
<keyword evidence="5" id="KW-0001">2Fe-2S</keyword>
<evidence type="ECO:0000256" key="4">
    <source>
        <dbReference type="ARBA" id="ARBA00022679"/>
    </source>
</evidence>
<evidence type="ECO:0000313" key="21">
    <source>
        <dbReference type="WBParaSite" id="HDID_0000943101-mRNA-1"/>
    </source>
</evidence>
<dbReference type="SMART" id="SM00220">
    <property type="entry name" value="S_TKc"/>
    <property type="match status" value="1"/>
</dbReference>
<dbReference type="PANTHER" id="PTHR24056">
    <property type="entry name" value="CELL DIVISION PROTEIN KINASE"/>
    <property type="match status" value="1"/>
</dbReference>
<organism evidence="21">
    <name type="scientific">Hymenolepis diminuta</name>
    <name type="common">Rat tapeworm</name>
    <dbReference type="NCBI Taxonomy" id="6216"/>
    <lineage>
        <taxon>Eukaryota</taxon>
        <taxon>Metazoa</taxon>
        <taxon>Spiralia</taxon>
        <taxon>Lophotrochozoa</taxon>
        <taxon>Platyhelminthes</taxon>
        <taxon>Cestoda</taxon>
        <taxon>Eucestoda</taxon>
        <taxon>Cyclophyllidea</taxon>
        <taxon>Hymenolepididae</taxon>
        <taxon>Hymenolepis</taxon>
    </lineage>
</organism>
<proteinExistence type="inferred from homology"/>
<protein>
    <submittedName>
        <fullName evidence="21">Protein kinase domain-containing protein</fullName>
    </submittedName>
</protein>
<dbReference type="InterPro" id="IPR046448">
    <property type="entry name" value="ECSIT_N"/>
</dbReference>
<gene>
    <name evidence="19" type="ORF">HDID_LOCUS9429</name>
</gene>
<dbReference type="Gene3D" id="3.30.200.20">
    <property type="entry name" value="Phosphorylase Kinase, domain 1"/>
    <property type="match status" value="1"/>
</dbReference>
<comment type="cofactor">
    <cofactor evidence="13">
        <name>[2Fe-2S] cluster</name>
        <dbReference type="ChEBI" id="CHEBI:190135"/>
    </cofactor>
</comment>
<evidence type="ECO:0000256" key="17">
    <source>
        <dbReference type="SAM" id="MobiDB-lite"/>
    </source>
</evidence>
<dbReference type="FunFam" id="1.10.510.10:FF:000203">
    <property type="entry name" value="Cyclin-dependent kinase 9"/>
    <property type="match status" value="1"/>
</dbReference>
<accession>A0A0R3SV55</accession>
<keyword evidence="3" id="KW-0723">Serine/threonine-protein kinase</keyword>